<gene>
    <name evidence="1" type="ORF">FYJ50_00630</name>
</gene>
<dbReference type="AlphaFoldDB" id="A0A7X2T344"/>
<evidence type="ECO:0000313" key="2">
    <source>
        <dbReference type="Proteomes" id="UP000470082"/>
    </source>
</evidence>
<keyword evidence="2" id="KW-1185">Reference proteome</keyword>
<evidence type="ECO:0000313" key="1">
    <source>
        <dbReference type="EMBL" id="MSS00633.1"/>
    </source>
</evidence>
<dbReference type="Proteomes" id="UP000470082">
    <property type="component" value="Unassembled WGS sequence"/>
</dbReference>
<comment type="caution">
    <text evidence="1">The sequence shown here is derived from an EMBL/GenBank/DDBJ whole genome shotgun (WGS) entry which is preliminary data.</text>
</comment>
<name>A0A7X2T344_9FIRM</name>
<reference evidence="1 2" key="1">
    <citation type="submission" date="2019-08" db="EMBL/GenBank/DDBJ databases">
        <title>In-depth cultivation of the pig gut microbiome towards novel bacterial diversity and tailored functional studies.</title>
        <authorList>
            <person name="Wylensek D."/>
            <person name="Hitch T.C.A."/>
            <person name="Clavel T."/>
        </authorList>
    </citation>
    <scope>NUCLEOTIDE SEQUENCE [LARGE SCALE GENOMIC DNA]</scope>
    <source>
        <strain evidence="1 2">LKV-178-WT-2G</strain>
    </source>
</reference>
<proteinExistence type="predicted"/>
<dbReference type="RefSeq" id="WP_154459107.1">
    <property type="nucleotide sequence ID" value="NZ_JAQYTQ010000054.1"/>
</dbReference>
<accession>A0A7X2T344</accession>
<sequence length="113" mass="13403">MSLICFFLMLQCVVFVCLYTMESTNLILCNKQSIMDLSCISQARGMIEYNTWIRNCSKDQSQLILEKQMEIQGKNVYFKDCETYILCQYEQIQMRIYYDDHFVSGLEITKNVD</sequence>
<organism evidence="1 2">
    <name type="scientific">Floccifex porci</name>
    <dbReference type="NCBI Taxonomy" id="2606629"/>
    <lineage>
        <taxon>Bacteria</taxon>
        <taxon>Bacillati</taxon>
        <taxon>Bacillota</taxon>
        <taxon>Erysipelotrichia</taxon>
        <taxon>Erysipelotrichales</taxon>
        <taxon>Erysipelotrichaceae</taxon>
        <taxon>Floccifex</taxon>
    </lineage>
</organism>
<dbReference type="EMBL" id="VUMM01000001">
    <property type="protein sequence ID" value="MSS00633.1"/>
    <property type="molecule type" value="Genomic_DNA"/>
</dbReference>
<protein>
    <submittedName>
        <fullName evidence="1">Uncharacterized protein</fullName>
    </submittedName>
</protein>